<dbReference type="EMBL" id="JAWMAJ010000108">
    <property type="protein sequence ID" value="MDV7219875.1"/>
    <property type="molecule type" value="Genomic_DNA"/>
</dbReference>
<sequence>MSQLRAPAARADRREGGRHGRPAARPVPALPDTHIRPQLLRLAVLPPVAVALSASAAVLFTVRSTGARTSLTLWGVLAGATSVTFAGILIAAVAAGRAAGSVSDRIDALRRSSARGEADLRDLVE</sequence>
<keyword evidence="2" id="KW-1133">Transmembrane helix</keyword>
<evidence type="ECO:0000256" key="2">
    <source>
        <dbReference type="SAM" id="Phobius"/>
    </source>
</evidence>
<keyword evidence="2" id="KW-0472">Membrane</keyword>
<keyword evidence="4" id="KW-1185">Reference proteome</keyword>
<keyword evidence="3" id="KW-0067">ATP-binding</keyword>
<comment type="caution">
    <text evidence="3">The sequence shown here is derived from an EMBL/GenBank/DDBJ whole genome shotgun (WGS) entry which is preliminary data.</text>
</comment>
<accession>A0ABU4FKT2</accession>
<proteinExistence type="predicted"/>
<dbReference type="GO" id="GO:0005524">
    <property type="term" value="F:ATP binding"/>
    <property type="evidence" value="ECO:0007669"/>
    <property type="project" value="UniProtKB-KW"/>
</dbReference>
<keyword evidence="2" id="KW-0812">Transmembrane</keyword>
<dbReference type="Proteomes" id="UP001187346">
    <property type="component" value="Unassembled WGS sequence"/>
</dbReference>
<organism evidence="3 4">
    <name type="scientific">Streptomyces prunicolor</name>
    <dbReference type="NCBI Taxonomy" id="67348"/>
    <lineage>
        <taxon>Bacteria</taxon>
        <taxon>Bacillati</taxon>
        <taxon>Actinomycetota</taxon>
        <taxon>Actinomycetes</taxon>
        <taxon>Kitasatosporales</taxon>
        <taxon>Streptomycetaceae</taxon>
        <taxon>Streptomyces</taxon>
    </lineage>
</organism>
<name>A0ABU4FKT2_9ACTN</name>
<evidence type="ECO:0000256" key="1">
    <source>
        <dbReference type="SAM" id="MobiDB-lite"/>
    </source>
</evidence>
<feature type="transmembrane region" description="Helical" evidence="2">
    <location>
        <begin position="72"/>
        <end position="95"/>
    </location>
</feature>
<gene>
    <name evidence="3" type="ORF">R5A26_28435</name>
</gene>
<evidence type="ECO:0000313" key="4">
    <source>
        <dbReference type="Proteomes" id="UP001187346"/>
    </source>
</evidence>
<feature type="transmembrane region" description="Helical" evidence="2">
    <location>
        <begin position="39"/>
        <end position="60"/>
    </location>
</feature>
<feature type="non-terminal residue" evidence="3">
    <location>
        <position position="125"/>
    </location>
</feature>
<keyword evidence="3" id="KW-0547">Nucleotide-binding</keyword>
<feature type="region of interest" description="Disordered" evidence="1">
    <location>
        <begin position="1"/>
        <end position="31"/>
    </location>
</feature>
<evidence type="ECO:0000313" key="3">
    <source>
        <dbReference type="EMBL" id="MDV7219875.1"/>
    </source>
</evidence>
<protein>
    <submittedName>
        <fullName evidence="3">ATP-binding protein</fullName>
    </submittedName>
</protein>
<reference evidence="3 4" key="1">
    <citation type="submission" date="2023-10" db="EMBL/GenBank/DDBJ databases">
        <title>Characterization of rhizosphere-enriched actinobacteria from wheat plants lab-grown on chernevaya soil.</title>
        <authorList>
            <person name="Tikhonova E.N."/>
            <person name="Konopkin A."/>
            <person name="Kravchenko I.K."/>
        </authorList>
    </citation>
    <scope>NUCLEOTIDE SEQUENCE [LARGE SCALE GENOMIC DNA]</scope>
    <source>
        <strain evidence="3 4">RR29</strain>
    </source>
</reference>